<dbReference type="PRINTS" id="PR00380">
    <property type="entry name" value="KINESINHEAVY"/>
</dbReference>
<dbReference type="SMART" id="SM00129">
    <property type="entry name" value="KISc"/>
    <property type="match status" value="1"/>
</dbReference>
<dbReference type="InterPro" id="IPR001752">
    <property type="entry name" value="Kinesin_motor_dom"/>
</dbReference>
<dbReference type="GO" id="GO:0008540">
    <property type="term" value="C:proteasome regulatory particle, base subcomplex"/>
    <property type="evidence" value="ECO:0007669"/>
    <property type="project" value="TreeGrafter"/>
</dbReference>
<dbReference type="SUPFAM" id="SSF48371">
    <property type="entry name" value="ARM repeat"/>
    <property type="match status" value="1"/>
</dbReference>
<keyword evidence="2" id="KW-0677">Repeat</keyword>
<comment type="similarity">
    <text evidence="6">Belongs to the TRAFAC class myosin-kinesin ATPase superfamily. Kinesin family.</text>
</comment>
<evidence type="ECO:0000256" key="7">
    <source>
        <dbReference type="SAM" id="Coils"/>
    </source>
</evidence>
<evidence type="ECO:0000256" key="5">
    <source>
        <dbReference type="ARBA" id="ARBA00022942"/>
    </source>
</evidence>
<sequence length="2530" mass="279554">MANGKNEKDAVALSVPSKGGEPTDQAKKDVKKKNAKEKQEELSEEDRQKKEELELLVQRAQELRGVRGRRLGPVVAAGLCVPIIVKCDDDVKLTTYNVLSPKLASQRNFPAVNSQDLEKDVRWPKICDRLQKAADEDRIIALQEVDLEWAGKLHSFFAERGYAVVFAQYGNKISGYMGVTLAWPTKLYEALDVEISKMTDTAPKDAWPKSQQQSLSNFGYMTYDGLVEVLGCRPPVQGSSDDEWNLAQTRNNEAIFAKLKMRGTSNTFTVGTYHMPCLFGTREKVRALNIHTRLLMTRLGKFAQGTPVVLMGDFNLMPGTSSYQVMENGGSAEGIQREAAKQEVCMLDGRLPPSDLSRLQSAYKVFYGQEPLFTNYTLPAKGQEPFAATLDYIWFSPEKLRVVACEKLPQKEDVKGPFPSEDEPSDHLPLHAFCILMLCRPGCASKALDFCCKQMQVPKPLKFLRPHYSTLTEHYAKMPASDLKRFFADVLSILSTTMQKEGQRPEHGGIIQRDVRRRCWSRQALKYRLEGTKEFKERTEKSADVGDLLSLVEEIVPFNMQHNAEVDAIDLLCEVEKVQTIEKLCEEPSFSRVCLYLQGLANFAATQADKVMYFQVCMNLYLKYKEYPGALRVALKLNDPTLVANVFSACEADTSVFCLAKISRRKFNHDFEEDDELKEIASGESLSKHFISLAKELDVLEPKLPEQIYKSHLEEKRSTAVLDSAKQNLASSFVNAFVNAGFCKDELMTIADSKWVYKNKEQGMMSTVGSLGALLLWGIDEGLTQIDKYQWSSDANLKAGALLAFGLVTCGVKNECDPAWALLGEQLEAEDAQLRLAAVVGLGYAYAGSCREDLLENLTPMIVDTACSIECSAMAAVSLGLVFVSSCNEEVAQAILQTLIERQAVENALSGTWPHFFAVGLGLLYLGQQDAAEATLSALDAITHPMGKYAKLTVEGLAFAYSGDVLHVQKMLQACTDHLEEAESFHQATAVLGIALIAFGEEIGAEMACRSIDHILQYGELTLRRAVPLALAILHLSNPKVLVIDTLAKLSHDADQDVAMGAIISMGLIGAGTNNARLAGLLRQLAAYYAKDPNALFMVRIAQGLLYMGKGLLTINPQFSDRFLVDPVAFGSLTVLAHSVLHLKNTILGKSHYLLYNVVPAMRPRWLITVDEDMNELKVAVRVGQAVDVTGMAGRPKQITGFQTRTTPVLLNFQDRAELATEEYLPVTPGTILEDFVILKKNPNFKPADVQNCGTHDFRRASRDITCTETPCYSVLSLVFYAEKSSFDCALQFDSFVICCQLRRPIRVYCRFRAQNDSEEFRGGQEVWEHAGTPIPNTVNVAPSTAATLGPVPEYTFDRVFGPEASQDDVYAEIVPVVQEVLEDGGNGSILCYGQTSAGKTFTIEGEEEDRRGILPRALETVFAALSPLPLKDLSIHVSMLEIYMERLRDLLVDGTDLSVAEDRHQGVVVRGLQEVPVQTLQHAMEVWHHGRQQRITAATGMNDRSSRSHCIFTLHVARDGVASKLSIVDLAGSECVKKIYMPGKSNAANKETAEEAKAINQSLSTLGLVINRLAKSKGRNVDSHVPYRSSKLTRVLQDSLGGGSRTVLLLNCSISSLQVAETLSTLRFGTRARSCVNVAATGNCEEPMLLKTLRLARQELQRLQARVWPREADDEDDTPFSGLSALSHEQESVSIVEFNSPESGAHRPRFVQHGLELSLVQEAEGSEENEEIPCPRLSIASGFRRSTCSRRTSRRLSCHSRQSVVAACSNPASLPTSPRWHQGLYFSSVSFCGTDGQTECWEHPLTKSEKRSRLISILAKELSGADTELKDVQALANDLQRRCEALQAETEWLGAERDAAVKSGSGESPFECKPAGVSLTSGLQTLQTMHSVAEDAEGMGQHMEQSFEEEASTKVKTENGTEAITNLERLQELEQLRLEKQRLQTETRNLEADKEHLVLESNEMSKRVQSVEERMIAMTAECRKMEETSEELQQKNAKLNAQLERETARAEKAEAQCSELANESRKTLSGLEHAKQQLQGENKQTQASQPMLQLNAHDSTKIERSMEERIQHLCSERDQLRASSSSLALELQQALGAVKNLEQRLKKFHETGRQEHGRQPEAENKLHSRSTKSTEVTRIPFRASGKCVWTVLLLLHTVWVLQASEKNNVAKYGLGEDPRNLSIGSDGDGFSVGVPFGHGVEETAKFTESSEKEGSIDEMVEIAPSIFDDEDREDQQHDTSLQEQLILSVNKEPTLPQITRPQATQEKDAVAWSALPVLTVVDGCGAFSDQRRAERIPTGEHQHYIQCHSPRFACCNKSIDPVPEELKDLKACDLIANESNSTWLSAAEVEHFLGDPDVLHAIALILGIGAIVWGRRLPHMLAAVASTSLGLWVGLVVQDRQHFDAPLFGSVDLPEGKWFPWFAGITAAAAAAILSYFTWKLALALLTGGLFTLIALAACRVANVSPEKVFQLGSSLLSSYRIVGAVVLTLSVIAFFLLVRKCHAQMAEFASATLGTLLLLSGVPSSLSM</sequence>
<name>A0A9P1DGQ1_9DINO</name>
<feature type="compositionally biased region" description="Basic and acidic residues" evidence="8">
    <location>
        <begin position="36"/>
        <end position="49"/>
    </location>
</feature>
<dbReference type="Gene3D" id="3.40.850.10">
    <property type="entry name" value="Kinesin motor domain"/>
    <property type="match status" value="1"/>
</dbReference>
<organism evidence="11">
    <name type="scientific">Cladocopium goreaui</name>
    <dbReference type="NCBI Taxonomy" id="2562237"/>
    <lineage>
        <taxon>Eukaryota</taxon>
        <taxon>Sar</taxon>
        <taxon>Alveolata</taxon>
        <taxon>Dinophyceae</taxon>
        <taxon>Suessiales</taxon>
        <taxon>Symbiodiniaceae</taxon>
        <taxon>Cladocopium</taxon>
    </lineage>
</organism>
<feature type="transmembrane region" description="Helical" evidence="9">
    <location>
        <begin position="2359"/>
        <end position="2375"/>
    </location>
</feature>
<dbReference type="EMBL" id="CAMXCT020004246">
    <property type="protein sequence ID" value="CAL1161688.1"/>
    <property type="molecule type" value="Genomic_DNA"/>
</dbReference>
<reference evidence="12 13" key="2">
    <citation type="submission" date="2024-05" db="EMBL/GenBank/DDBJ databases">
        <authorList>
            <person name="Chen Y."/>
            <person name="Shah S."/>
            <person name="Dougan E. K."/>
            <person name="Thang M."/>
            <person name="Chan C."/>
        </authorList>
    </citation>
    <scope>NUCLEOTIDE SEQUENCE [LARGE SCALE GENOMIC DNA]</scope>
</reference>
<dbReference type="Gene3D" id="3.60.10.10">
    <property type="entry name" value="Endonuclease/exonuclease/phosphatase"/>
    <property type="match status" value="1"/>
</dbReference>
<evidence type="ECO:0000256" key="8">
    <source>
        <dbReference type="SAM" id="MobiDB-lite"/>
    </source>
</evidence>
<feature type="domain" description="Kinesin motor" evidence="10">
    <location>
        <begin position="1305"/>
        <end position="1636"/>
    </location>
</feature>
<protein>
    <recommendedName>
        <fullName evidence="10">Kinesin motor domain-containing protein</fullName>
    </recommendedName>
</protein>
<dbReference type="Gene3D" id="1.25.10.10">
    <property type="entry name" value="Leucine-rich Repeat Variant"/>
    <property type="match status" value="1"/>
</dbReference>
<dbReference type="PANTHER" id="PTHR10943">
    <property type="entry name" value="26S PROTEASOME NON-ATPASE REGULATORY SUBUNIT"/>
    <property type="match status" value="1"/>
</dbReference>
<dbReference type="PANTHER" id="PTHR10943:SF1">
    <property type="entry name" value="26S PROTEASOME NON-ATPASE REGULATORY SUBUNIT 2"/>
    <property type="match status" value="1"/>
</dbReference>
<dbReference type="Pfam" id="PF01851">
    <property type="entry name" value="PC_rep"/>
    <property type="match status" value="1"/>
</dbReference>
<dbReference type="InterPro" id="IPR005135">
    <property type="entry name" value="Endo/exonuclease/phosphatase"/>
</dbReference>
<evidence type="ECO:0000313" key="11">
    <source>
        <dbReference type="EMBL" id="CAI4008313.1"/>
    </source>
</evidence>
<evidence type="ECO:0000256" key="1">
    <source>
        <dbReference type="ARBA" id="ARBA00005460"/>
    </source>
</evidence>
<dbReference type="EMBL" id="CAMXCT030004246">
    <property type="protein sequence ID" value="CAL4795625.1"/>
    <property type="molecule type" value="Genomic_DNA"/>
</dbReference>
<dbReference type="InterPro" id="IPR027417">
    <property type="entry name" value="P-loop_NTPase"/>
</dbReference>
<comment type="similarity">
    <text evidence="1">Belongs to the proteasome subunit S2 family.</text>
</comment>
<keyword evidence="5" id="KW-0647">Proteasome</keyword>
<dbReference type="Proteomes" id="UP001152797">
    <property type="component" value="Unassembled WGS sequence"/>
</dbReference>
<feature type="transmembrane region" description="Helical" evidence="9">
    <location>
        <begin position="2479"/>
        <end position="2500"/>
    </location>
</feature>
<gene>
    <name evidence="11" type="ORF">C1SCF055_LOCUS33766</name>
</gene>
<dbReference type="InterPro" id="IPR036961">
    <property type="entry name" value="Kinesin_motor_dom_sf"/>
</dbReference>
<proteinExistence type="inferred from homology"/>
<accession>A0A9P1DGQ1</accession>
<evidence type="ECO:0000259" key="10">
    <source>
        <dbReference type="PROSITE" id="PS50067"/>
    </source>
</evidence>
<comment type="caution">
    <text evidence="11">The sequence shown here is derived from an EMBL/GenBank/DDBJ whole genome shotgun (WGS) entry which is preliminary data.</text>
</comment>
<dbReference type="EMBL" id="CAMXCT010004246">
    <property type="protein sequence ID" value="CAI4008313.1"/>
    <property type="molecule type" value="Genomic_DNA"/>
</dbReference>
<keyword evidence="9" id="KW-0472">Membrane</keyword>
<dbReference type="OrthoDB" id="10252509at2759"/>
<dbReference type="GO" id="GO:0034515">
    <property type="term" value="C:proteasome storage granule"/>
    <property type="evidence" value="ECO:0007669"/>
    <property type="project" value="TreeGrafter"/>
</dbReference>
<feature type="region of interest" description="Disordered" evidence="8">
    <location>
        <begin position="2110"/>
        <end position="2132"/>
    </location>
</feature>
<keyword evidence="9" id="KW-1133">Transmembrane helix</keyword>
<evidence type="ECO:0000256" key="9">
    <source>
        <dbReference type="SAM" id="Phobius"/>
    </source>
</evidence>
<dbReference type="Pfam" id="PF18051">
    <property type="entry name" value="RPN1_C"/>
    <property type="match status" value="1"/>
</dbReference>
<dbReference type="Pfam" id="PF00225">
    <property type="entry name" value="Kinesin"/>
    <property type="match status" value="1"/>
</dbReference>
<evidence type="ECO:0000313" key="12">
    <source>
        <dbReference type="EMBL" id="CAL4795625.1"/>
    </source>
</evidence>
<dbReference type="InterPro" id="IPR011989">
    <property type="entry name" value="ARM-like"/>
</dbReference>
<dbReference type="InterPro" id="IPR016024">
    <property type="entry name" value="ARM-type_fold"/>
</dbReference>
<feature type="binding site" evidence="6">
    <location>
        <begin position="1394"/>
        <end position="1401"/>
    </location>
    <ligand>
        <name>ATP</name>
        <dbReference type="ChEBI" id="CHEBI:30616"/>
    </ligand>
</feature>
<feature type="transmembrane region" description="Helical" evidence="9">
    <location>
        <begin position="2442"/>
        <end position="2459"/>
    </location>
</feature>
<keyword evidence="13" id="KW-1185">Reference proteome</keyword>
<evidence type="ECO:0000313" key="13">
    <source>
        <dbReference type="Proteomes" id="UP001152797"/>
    </source>
</evidence>
<dbReference type="InterPro" id="IPR036691">
    <property type="entry name" value="Endo/exonu/phosph_ase_sf"/>
</dbReference>
<dbReference type="GO" id="GO:0008017">
    <property type="term" value="F:microtubule binding"/>
    <property type="evidence" value="ECO:0007669"/>
    <property type="project" value="InterPro"/>
</dbReference>
<dbReference type="InterPro" id="IPR040892">
    <property type="entry name" value="RPN1_N"/>
</dbReference>
<dbReference type="PROSITE" id="PS50067">
    <property type="entry name" value="KINESIN_MOTOR_2"/>
    <property type="match status" value="1"/>
</dbReference>
<feature type="compositionally biased region" description="Basic and acidic residues" evidence="8">
    <location>
        <begin position="2110"/>
        <end position="2127"/>
    </location>
</feature>
<feature type="transmembrane region" description="Helical" evidence="9">
    <location>
        <begin position="2382"/>
        <end position="2399"/>
    </location>
</feature>
<feature type="region of interest" description="Disordered" evidence="8">
    <location>
        <begin position="1"/>
        <end position="49"/>
    </location>
</feature>
<keyword evidence="3 6" id="KW-0547">Nucleotide-binding</keyword>
<dbReference type="InterPro" id="IPR041433">
    <property type="entry name" value="RPN1_C"/>
</dbReference>
<dbReference type="InterPro" id="IPR019821">
    <property type="entry name" value="Kinesin_motor_CS"/>
</dbReference>
<reference evidence="11" key="1">
    <citation type="submission" date="2022-10" db="EMBL/GenBank/DDBJ databases">
        <authorList>
            <person name="Chen Y."/>
            <person name="Dougan E. K."/>
            <person name="Chan C."/>
            <person name="Rhodes N."/>
            <person name="Thang M."/>
        </authorList>
    </citation>
    <scope>NUCLEOTIDE SEQUENCE</scope>
</reference>
<dbReference type="GO" id="GO:0005634">
    <property type="term" value="C:nucleus"/>
    <property type="evidence" value="ECO:0007669"/>
    <property type="project" value="TreeGrafter"/>
</dbReference>
<keyword evidence="9" id="KW-0812">Transmembrane</keyword>
<feature type="coiled-coil region" evidence="7">
    <location>
        <begin position="1823"/>
        <end position="1850"/>
    </location>
</feature>
<evidence type="ECO:0000256" key="6">
    <source>
        <dbReference type="PROSITE-ProRule" id="PRU00283"/>
    </source>
</evidence>
<dbReference type="GO" id="GO:0003777">
    <property type="term" value="F:microtubule motor activity"/>
    <property type="evidence" value="ECO:0007669"/>
    <property type="project" value="InterPro"/>
</dbReference>
<dbReference type="SUPFAM" id="SSF56219">
    <property type="entry name" value="DNase I-like"/>
    <property type="match status" value="1"/>
</dbReference>
<keyword evidence="6" id="KW-0505">Motor protein</keyword>
<evidence type="ECO:0000256" key="2">
    <source>
        <dbReference type="ARBA" id="ARBA00022737"/>
    </source>
</evidence>
<dbReference type="GO" id="GO:0043161">
    <property type="term" value="P:proteasome-mediated ubiquitin-dependent protein catabolic process"/>
    <property type="evidence" value="ECO:0007669"/>
    <property type="project" value="TreeGrafter"/>
</dbReference>
<evidence type="ECO:0000256" key="4">
    <source>
        <dbReference type="ARBA" id="ARBA00022840"/>
    </source>
</evidence>
<dbReference type="PROSITE" id="PS00411">
    <property type="entry name" value="KINESIN_MOTOR_1"/>
    <property type="match status" value="1"/>
</dbReference>
<evidence type="ECO:0000256" key="3">
    <source>
        <dbReference type="ARBA" id="ARBA00022741"/>
    </source>
</evidence>
<dbReference type="InterPro" id="IPR002015">
    <property type="entry name" value="Proteasome/cyclosome_rpt"/>
</dbReference>
<feature type="coiled-coil region" evidence="7">
    <location>
        <begin position="1927"/>
        <end position="2049"/>
    </location>
</feature>
<dbReference type="Pfam" id="PF17781">
    <property type="entry name" value="RPN1_RPN2_N"/>
    <property type="match status" value="1"/>
</dbReference>
<dbReference type="SUPFAM" id="SSF52540">
    <property type="entry name" value="P-loop containing nucleoside triphosphate hydrolases"/>
    <property type="match status" value="1"/>
</dbReference>
<dbReference type="GO" id="GO:0005524">
    <property type="term" value="F:ATP binding"/>
    <property type="evidence" value="ECO:0007669"/>
    <property type="project" value="UniProtKB-UniRule"/>
</dbReference>
<keyword evidence="7" id="KW-0175">Coiled coil</keyword>
<feature type="compositionally biased region" description="Basic and acidic residues" evidence="8">
    <location>
        <begin position="1"/>
        <end position="10"/>
    </location>
</feature>
<dbReference type="GO" id="GO:0007018">
    <property type="term" value="P:microtubule-based movement"/>
    <property type="evidence" value="ECO:0007669"/>
    <property type="project" value="InterPro"/>
</dbReference>
<keyword evidence="4 6" id="KW-0067">ATP-binding</keyword>
<dbReference type="Pfam" id="PF03372">
    <property type="entry name" value="Exo_endo_phos"/>
    <property type="match status" value="1"/>
</dbReference>
<feature type="transmembrane region" description="Helical" evidence="9">
    <location>
        <begin position="2419"/>
        <end position="2435"/>
    </location>
</feature>